<dbReference type="InterPro" id="IPR031593">
    <property type="entry name" value="Porin_7"/>
</dbReference>
<gene>
    <name evidence="1" type="ORF">EXU28_12065</name>
</gene>
<accession>A0A385C8H3</accession>
<keyword evidence="2" id="KW-1185">Reference proteome</keyword>
<dbReference type="RefSeq" id="WP_068975607.1">
    <property type="nucleotide sequence ID" value="NZ_CP031716.1"/>
</dbReference>
<dbReference type="AlphaFoldDB" id="A0A385C8H3"/>
<dbReference type="KEGG" id="awu:BEN71_18210"/>
<dbReference type="OrthoDB" id="6225858at2"/>
<sequence length="255" mass="28058">MKKLTIASAVFSALVMTGTAHAYQAEVGGSYTYNDPDDFDATHQFGVDGTYYFKPVQTRNSPLNEAAFLDRASNVKANVNYANNDGVKDTQYGAGLEYYVPGSDFYVSGRVGRDEYEVDNTPIDRKVTTYGAEVGYLPTAGLLLALGVTGYDEKHGDDGADPTVRAKYVTKVGQYDANFEAFGAFGDLDEYKVRGDLYLDKTLSVGADYYNNDLTNRDEFGISAKKFFNQNVSLEGRVGFGDDYNTYGVRAGYRF</sequence>
<dbReference type="Proteomes" id="UP000293863">
    <property type="component" value="Unassembled WGS sequence"/>
</dbReference>
<dbReference type="Pfam" id="PF16956">
    <property type="entry name" value="Porin_7"/>
    <property type="match status" value="1"/>
</dbReference>
<evidence type="ECO:0000313" key="2">
    <source>
        <dbReference type="Proteomes" id="UP000293863"/>
    </source>
</evidence>
<dbReference type="SUPFAM" id="SSF56935">
    <property type="entry name" value="Porins"/>
    <property type="match status" value="1"/>
</dbReference>
<proteinExistence type="predicted"/>
<reference evidence="1 2" key="1">
    <citation type="submission" date="2019-02" db="EMBL/GenBank/DDBJ databases">
        <title>The Batch Genome Submission of Acinetobacter spp. strains.</title>
        <authorList>
            <person name="Qin J."/>
            <person name="Hu Y."/>
            <person name="Ye H."/>
            <person name="Wei L."/>
            <person name="Feng Y."/>
            <person name="Zong Z."/>
        </authorList>
    </citation>
    <scope>NUCLEOTIDE SEQUENCE [LARGE SCALE GENOMIC DNA]</scope>
    <source>
        <strain evidence="1 2">WCHAW060049</strain>
    </source>
</reference>
<name>A0A385C8H3_9GAMM</name>
<protein>
    <submittedName>
        <fullName evidence="1">Putative porin</fullName>
    </submittedName>
</protein>
<evidence type="ECO:0000313" key="1">
    <source>
        <dbReference type="EMBL" id="RZG45338.1"/>
    </source>
</evidence>
<dbReference type="EMBL" id="SGSQ01000018">
    <property type="protein sequence ID" value="RZG45338.1"/>
    <property type="molecule type" value="Genomic_DNA"/>
</dbReference>
<organism evidence="1 2">
    <name type="scientific">Acinetobacter wuhouensis</name>
    <dbReference type="NCBI Taxonomy" id="1879050"/>
    <lineage>
        <taxon>Bacteria</taxon>
        <taxon>Pseudomonadati</taxon>
        <taxon>Pseudomonadota</taxon>
        <taxon>Gammaproteobacteria</taxon>
        <taxon>Moraxellales</taxon>
        <taxon>Moraxellaceae</taxon>
        <taxon>Acinetobacter</taxon>
    </lineage>
</organism>
<comment type="caution">
    <text evidence="1">The sequence shown here is derived from an EMBL/GenBank/DDBJ whole genome shotgun (WGS) entry which is preliminary data.</text>
</comment>